<dbReference type="GeneID" id="77803302"/>
<feature type="region of interest" description="Disordered" evidence="1">
    <location>
        <begin position="1"/>
        <end position="71"/>
    </location>
</feature>
<keyword evidence="3" id="KW-1185">Reference proteome</keyword>
<feature type="region of interest" description="Disordered" evidence="1">
    <location>
        <begin position="171"/>
        <end position="250"/>
    </location>
</feature>
<feature type="compositionally biased region" description="Low complexity" evidence="1">
    <location>
        <begin position="7"/>
        <end position="21"/>
    </location>
</feature>
<sequence length="250" mass="26565">MVESTRAAAKSNMKNASKTSATSKDRQEDQVATGDGRGDVEATETLTDARYNIAPGTEPVDKSTGAELDFEEDDIVESNLKGHTPGGDEAKFVDLIRAVPNPDKSNSDANSILIEQALQALNAGNASVASVLMKAANEIKSTKSKLFGSESTIEDTQDGGLMLNLQANNFHNVSNPAHNQSQGFNGQGPSQAAQGSSNSFNTQQNNPMNQHGNNHESKKRARSGYKGSNFIQGFNEKRASSNPPPASIQK</sequence>
<dbReference type="Proteomes" id="UP001164743">
    <property type="component" value="Chromosome 13A"/>
</dbReference>
<dbReference type="RefSeq" id="XP_053026180.1">
    <property type="nucleotide sequence ID" value="XM_053162418.1"/>
</dbReference>
<feature type="compositionally biased region" description="Polar residues" evidence="1">
    <location>
        <begin position="171"/>
        <end position="212"/>
    </location>
</feature>
<evidence type="ECO:0008006" key="4">
    <source>
        <dbReference type="Google" id="ProtNLM"/>
    </source>
</evidence>
<accession>A0ABY7D069</accession>
<evidence type="ECO:0000256" key="1">
    <source>
        <dbReference type="SAM" id="MobiDB-lite"/>
    </source>
</evidence>
<proteinExistence type="predicted"/>
<evidence type="ECO:0000313" key="2">
    <source>
        <dbReference type="EMBL" id="WAQ90625.1"/>
    </source>
</evidence>
<evidence type="ECO:0000313" key="3">
    <source>
        <dbReference type="Proteomes" id="UP001164743"/>
    </source>
</evidence>
<name>A0ABY7D069_9BASI</name>
<protein>
    <recommendedName>
        <fullName evidence="4">DFDF domain-containing protein</fullName>
    </recommendedName>
</protein>
<gene>
    <name evidence="2" type="ORF">PtA15_13A23</name>
</gene>
<dbReference type="EMBL" id="CP110433">
    <property type="protein sequence ID" value="WAQ90625.1"/>
    <property type="molecule type" value="Genomic_DNA"/>
</dbReference>
<organism evidence="2 3">
    <name type="scientific">Puccinia triticina</name>
    <dbReference type="NCBI Taxonomy" id="208348"/>
    <lineage>
        <taxon>Eukaryota</taxon>
        <taxon>Fungi</taxon>
        <taxon>Dikarya</taxon>
        <taxon>Basidiomycota</taxon>
        <taxon>Pucciniomycotina</taxon>
        <taxon>Pucciniomycetes</taxon>
        <taxon>Pucciniales</taxon>
        <taxon>Pucciniaceae</taxon>
        <taxon>Puccinia</taxon>
    </lineage>
</organism>
<reference evidence="2" key="1">
    <citation type="submission" date="2022-10" db="EMBL/GenBank/DDBJ databases">
        <title>Puccinia triticina Genome sequencing and assembly.</title>
        <authorList>
            <person name="Li C."/>
        </authorList>
    </citation>
    <scope>NUCLEOTIDE SEQUENCE</scope>
    <source>
        <strain evidence="2">Pt15</strain>
    </source>
</reference>